<dbReference type="Pfam" id="PF00098">
    <property type="entry name" value="zf-CCHC"/>
    <property type="match status" value="1"/>
</dbReference>
<dbReference type="SUPFAM" id="SSF57756">
    <property type="entry name" value="Retrovirus zinc finger-like domains"/>
    <property type="match status" value="1"/>
</dbReference>
<feature type="domain" description="CCHC-type" evidence="3">
    <location>
        <begin position="30"/>
        <end position="45"/>
    </location>
</feature>
<gene>
    <name evidence="4" type="ORF">ACJMK2_044438</name>
</gene>
<comment type="caution">
    <text evidence="4">The sequence shown here is derived from an EMBL/GenBank/DDBJ whole genome shotgun (WGS) entry which is preliminary data.</text>
</comment>
<dbReference type="PROSITE" id="PS50158">
    <property type="entry name" value="ZF_CCHC"/>
    <property type="match status" value="1"/>
</dbReference>
<dbReference type="GO" id="GO:0008270">
    <property type="term" value="F:zinc ion binding"/>
    <property type="evidence" value="ECO:0007669"/>
    <property type="project" value="UniProtKB-KW"/>
</dbReference>
<dbReference type="Pfam" id="PF13650">
    <property type="entry name" value="Asp_protease_2"/>
    <property type="match status" value="1"/>
</dbReference>
<evidence type="ECO:0000256" key="1">
    <source>
        <dbReference type="PROSITE-ProRule" id="PRU00047"/>
    </source>
</evidence>
<feature type="region of interest" description="Disordered" evidence="2">
    <location>
        <begin position="1"/>
        <end position="27"/>
    </location>
</feature>
<feature type="non-terminal residue" evidence="4">
    <location>
        <position position="1"/>
    </location>
</feature>
<evidence type="ECO:0000256" key="2">
    <source>
        <dbReference type="SAM" id="MobiDB-lite"/>
    </source>
</evidence>
<dbReference type="SUPFAM" id="SSF50630">
    <property type="entry name" value="Acid proteases"/>
    <property type="match status" value="1"/>
</dbReference>
<evidence type="ECO:0000259" key="3">
    <source>
        <dbReference type="PROSITE" id="PS50158"/>
    </source>
</evidence>
<dbReference type="Gene3D" id="4.10.60.10">
    <property type="entry name" value="Zinc finger, CCHC-type"/>
    <property type="match status" value="1"/>
</dbReference>
<dbReference type="Proteomes" id="UP001634394">
    <property type="component" value="Unassembled WGS sequence"/>
</dbReference>
<accession>A0ABD3W037</accession>
<dbReference type="PANTHER" id="PTHR46888">
    <property type="entry name" value="ZINC KNUCKLE DOMAINCONTAINING PROTEIN-RELATED"/>
    <property type="match status" value="1"/>
</dbReference>
<dbReference type="InterPro" id="IPR001878">
    <property type="entry name" value="Znf_CCHC"/>
</dbReference>
<evidence type="ECO:0000313" key="5">
    <source>
        <dbReference type="Proteomes" id="UP001634394"/>
    </source>
</evidence>
<dbReference type="PANTHER" id="PTHR46888:SF1">
    <property type="entry name" value="RIBONUCLEASE H"/>
    <property type="match status" value="1"/>
</dbReference>
<keyword evidence="1" id="KW-0479">Metal-binding</keyword>
<organism evidence="4 5">
    <name type="scientific">Sinanodonta woodiana</name>
    <name type="common">Chinese pond mussel</name>
    <name type="synonym">Anodonta woodiana</name>
    <dbReference type="NCBI Taxonomy" id="1069815"/>
    <lineage>
        <taxon>Eukaryota</taxon>
        <taxon>Metazoa</taxon>
        <taxon>Spiralia</taxon>
        <taxon>Lophotrochozoa</taxon>
        <taxon>Mollusca</taxon>
        <taxon>Bivalvia</taxon>
        <taxon>Autobranchia</taxon>
        <taxon>Heteroconchia</taxon>
        <taxon>Palaeoheterodonta</taxon>
        <taxon>Unionida</taxon>
        <taxon>Unionoidea</taxon>
        <taxon>Unionidae</taxon>
        <taxon>Unioninae</taxon>
        <taxon>Sinanodonta</taxon>
    </lineage>
</organism>
<reference evidence="4 5" key="1">
    <citation type="submission" date="2024-11" db="EMBL/GenBank/DDBJ databases">
        <title>Chromosome-level genome assembly of the freshwater bivalve Anodonta woodiana.</title>
        <authorList>
            <person name="Chen X."/>
        </authorList>
    </citation>
    <scope>NUCLEOTIDE SEQUENCE [LARGE SCALE GENOMIC DNA]</scope>
    <source>
        <strain evidence="4">MN2024</strain>
        <tissue evidence="4">Gills</tissue>
    </source>
</reference>
<sequence length="176" mass="19666">HSRQQASNQASSSPQSKKTGLIESSGGDKRCYKCHQKGHMLRDCPVRNKQNHATYFVQNTIGERLINVPGTVNKKEVMFVKDTCAEITLIREDLVEKSCILEGQNLTLYTAIGQPFDAKLAIVELDTPYYKGHVQVGMVIDLAVQALLGMDILHMKKITMVVTRIPARVPEKEAEE</sequence>
<protein>
    <recommendedName>
        <fullName evidence="3">CCHC-type domain-containing protein</fullName>
    </recommendedName>
</protein>
<proteinExistence type="predicted"/>
<feature type="non-terminal residue" evidence="4">
    <location>
        <position position="176"/>
    </location>
</feature>
<dbReference type="InterPro" id="IPR036875">
    <property type="entry name" value="Znf_CCHC_sf"/>
</dbReference>
<keyword evidence="1" id="KW-0862">Zinc</keyword>
<dbReference type="EMBL" id="JBJQND010000009">
    <property type="protein sequence ID" value="KAL3867222.1"/>
    <property type="molecule type" value="Genomic_DNA"/>
</dbReference>
<name>A0ABD3W037_SINWO</name>
<keyword evidence="1" id="KW-0863">Zinc-finger</keyword>
<evidence type="ECO:0000313" key="4">
    <source>
        <dbReference type="EMBL" id="KAL3867222.1"/>
    </source>
</evidence>
<dbReference type="SMART" id="SM00343">
    <property type="entry name" value="ZnF_C2HC"/>
    <property type="match status" value="1"/>
</dbReference>
<dbReference type="InterPro" id="IPR021109">
    <property type="entry name" value="Peptidase_aspartic_dom_sf"/>
</dbReference>
<dbReference type="AlphaFoldDB" id="A0ABD3W037"/>
<feature type="compositionally biased region" description="Low complexity" evidence="2">
    <location>
        <begin position="1"/>
        <end position="16"/>
    </location>
</feature>
<dbReference type="Gene3D" id="2.40.70.10">
    <property type="entry name" value="Acid Proteases"/>
    <property type="match status" value="1"/>
</dbReference>
<keyword evidence="5" id="KW-1185">Reference proteome</keyword>